<keyword evidence="2" id="KW-1185">Reference proteome</keyword>
<organism evidence="1 2">
    <name type="scientific">Rubus argutus</name>
    <name type="common">Southern blackberry</name>
    <dbReference type="NCBI Taxonomy" id="59490"/>
    <lineage>
        <taxon>Eukaryota</taxon>
        <taxon>Viridiplantae</taxon>
        <taxon>Streptophyta</taxon>
        <taxon>Embryophyta</taxon>
        <taxon>Tracheophyta</taxon>
        <taxon>Spermatophyta</taxon>
        <taxon>Magnoliopsida</taxon>
        <taxon>eudicotyledons</taxon>
        <taxon>Gunneridae</taxon>
        <taxon>Pentapetalae</taxon>
        <taxon>rosids</taxon>
        <taxon>fabids</taxon>
        <taxon>Rosales</taxon>
        <taxon>Rosaceae</taxon>
        <taxon>Rosoideae</taxon>
        <taxon>Rosoideae incertae sedis</taxon>
        <taxon>Rubus</taxon>
    </lineage>
</organism>
<reference evidence="1 2" key="1">
    <citation type="journal article" date="2023" name="G3 (Bethesda)">
        <title>A chromosome-length genome assembly and annotation of blackberry (Rubus argutus, cv. 'Hillquist').</title>
        <authorList>
            <person name="Bruna T."/>
            <person name="Aryal R."/>
            <person name="Dudchenko O."/>
            <person name="Sargent D.J."/>
            <person name="Mead D."/>
            <person name="Buti M."/>
            <person name="Cavallini A."/>
            <person name="Hytonen T."/>
            <person name="Andres J."/>
            <person name="Pham M."/>
            <person name="Weisz D."/>
            <person name="Mascagni F."/>
            <person name="Usai G."/>
            <person name="Natali L."/>
            <person name="Bassil N."/>
            <person name="Fernandez G.E."/>
            <person name="Lomsadze A."/>
            <person name="Armour M."/>
            <person name="Olukolu B."/>
            <person name="Poorten T."/>
            <person name="Britton C."/>
            <person name="Davik J."/>
            <person name="Ashrafi H."/>
            <person name="Aiden E.L."/>
            <person name="Borodovsky M."/>
            <person name="Worthington M."/>
        </authorList>
    </citation>
    <scope>NUCLEOTIDE SEQUENCE [LARGE SCALE GENOMIC DNA]</scope>
    <source>
        <strain evidence="1">PI 553951</strain>
    </source>
</reference>
<sequence>MAEEIVNPLGGFIDTLEKFIDMNKIIQKGVTDLATHVSTFRSHLKTFEMQRHQGKLEEPNHLNLDHCFREQGMEVRPFVILPSQEEDNMVGLILENIEFDHHVVECPVDKIIHIDMIVGDKTDFNNLLPAAFDLEVEKSQLRPLIENGHVVN</sequence>
<comment type="caution">
    <text evidence="1">The sequence shown here is derived from an EMBL/GenBank/DDBJ whole genome shotgun (WGS) entry which is preliminary data.</text>
</comment>
<proteinExistence type="predicted"/>
<gene>
    <name evidence="1" type="ORF">M0R45_036113</name>
</gene>
<protein>
    <submittedName>
        <fullName evidence="1">Uncharacterized protein</fullName>
    </submittedName>
</protein>
<accession>A0AAW1VW21</accession>
<dbReference type="Proteomes" id="UP001457282">
    <property type="component" value="Unassembled WGS sequence"/>
</dbReference>
<dbReference type="EMBL" id="JBEDUW010000007">
    <property type="protein sequence ID" value="KAK9912242.1"/>
    <property type="molecule type" value="Genomic_DNA"/>
</dbReference>
<evidence type="ECO:0000313" key="1">
    <source>
        <dbReference type="EMBL" id="KAK9912242.1"/>
    </source>
</evidence>
<dbReference type="AlphaFoldDB" id="A0AAW1VW21"/>
<evidence type="ECO:0000313" key="2">
    <source>
        <dbReference type="Proteomes" id="UP001457282"/>
    </source>
</evidence>
<name>A0AAW1VW21_RUBAR</name>